<evidence type="ECO:0000313" key="8">
    <source>
        <dbReference type="Proteomes" id="UP000027361"/>
    </source>
</evidence>
<feature type="region of interest" description="Disordered" evidence="5">
    <location>
        <begin position="1"/>
        <end position="56"/>
    </location>
</feature>
<dbReference type="InParanoid" id="A0A066VZ70"/>
<keyword evidence="2 4" id="KW-0863">Zinc-finger</keyword>
<sequence>MIPPLPGDGGIDDPGAASLAAGQDGDTQKQNQQHAVKLSTDADESGLGPGDAVPGPTSADDAALIAAVTAAAAAVSANASTSQVLMTGIEAIAGSQPHEDTQSLGLTTGAAMAISDEDQLAKSLAFFHQLAAEGELPAVGIEAQSGFPGEHDQDEHMLDVFSEQGQAAEHAQDDLLSAFTSAAQSVDGDDIGMGTGAGVSSQEDKSIGDWAEVQLQNVQLPSSPVTEDGHGATRLPPDTGAQPPRKKKRKSGRRGVKNGELTPWLCTECGQRYSRAEFLRRHARTHEKAKPWLCHCGKSFGRSDVLTRHRKQCKEAEPLNHTPGGVGTNKGGRPKGQSCAQLPASSNRDVALAQQPQVQMQEFPSSQPMYLHSTQAAHLLAEAQGTETGAAVTAAAASAPSQQDFWDVIETSIAQHTAELARKAQDKVAAAPDQGVEAEPRPGPTPTALEDMHGLVKDDKKGSSEGRALADDTAALAAAVSHASQRDGVYAILDFTHDAASDNSGCIAHAQAHAHEASSHIDSAQGASRVTPADTEGPANVIGGGSASSLTAGVSAYANAFSNERSRSPVADVAIAAAWSPLRSAKSIVSSDPALADWTLAGHAGAAPLDMSHARSLGGDNKGNEAPQDSLQRPEARGHIGEVEATEANDHAEVASESSGEVAELGAGERLREEAQRRGCQLEEAGRLRSGEAQQQQPPPSQSHSQVQTSVVDVSIGGPAARISADQQQHERDWTTVTWDAPTLNAC</sequence>
<dbReference type="PROSITE" id="PS50157">
    <property type="entry name" value="ZINC_FINGER_C2H2_2"/>
    <property type="match status" value="1"/>
</dbReference>
<dbReference type="RefSeq" id="XP_013243227.1">
    <property type="nucleotide sequence ID" value="XM_013387773.1"/>
</dbReference>
<dbReference type="EMBL" id="JMSN01000041">
    <property type="protein sequence ID" value="KDN45588.1"/>
    <property type="molecule type" value="Genomic_DNA"/>
</dbReference>
<evidence type="ECO:0000256" key="1">
    <source>
        <dbReference type="ARBA" id="ARBA00022723"/>
    </source>
</evidence>
<keyword evidence="1" id="KW-0479">Metal-binding</keyword>
<evidence type="ECO:0000313" key="7">
    <source>
        <dbReference type="EMBL" id="KDN45588.1"/>
    </source>
</evidence>
<dbReference type="HOGENOM" id="CLU_372206_0_0_1"/>
<feature type="region of interest" description="Disordered" evidence="5">
    <location>
        <begin position="427"/>
        <end position="467"/>
    </location>
</feature>
<comment type="caution">
    <text evidence="7">The sequence shown here is derived from an EMBL/GenBank/DDBJ whole genome shotgun (WGS) entry which is preliminary data.</text>
</comment>
<gene>
    <name evidence="7" type="ORF">K437DRAFT_274173</name>
</gene>
<feature type="domain" description="C2H2-type" evidence="6">
    <location>
        <begin position="264"/>
        <end position="291"/>
    </location>
</feature>
<feature type="compositionally biased region" description="Basic and acidic residues" evidence="5">
    <location>
        <begin position="450"/>
        <end position="467"/>
    </location>
</feature>
<feature type="compositionally biased region" description="Basic residues" evidence="5">
    <location>
        <begin position="244"/>
        <end position="256"/>
    </location>
</feature>
<reference evidence="7 8" key="1">
    <citation type="submission" date="2014-05" db="EMBL/GenBank/DDBJ databases">
        <title>Draft genome sequence of a rare smut relative, Tilletiaria anomala UBC 951.</title>
        <authorList>
            <consortium name="DOE Joint Genome Institute"/>
            <person name="Toome M."/>
            <person name="Kuo A."/>
            <person name="Henrissat B."/>
            <person name="Lipzen A."/>
            <person name="Tritt A."/>
            <person name="Yoshinaga Y."/>
            <person name="Zane M."/>
            <person name="Barry K."/>
            <person name="Grigoriev I.V."/>
            <person name="Spatafora J.W."/>
            <person name="Aimea M.C."/>
        </authorList>
    </citation>
    <scope>NUCLEOTIDE SEQUENCE [LARGE SCALE GENOMIC DNA]</scope>
    <source>
        <strain evidence="7 8">UBC 951</strain>
    </source>
</reference>
<dbReference type="PANTHER" id="PTHR23235">
    <property type="entry name" value="KRUEPPEL-LIKE TRANSCRIPTION FACTOR"/>
    <property type="match status" value="1"/>
</dbReference>
<dbReference type="GO" id="GO:0008270">
    <property type="term" value="F:zinc ion binding"/>
    <property type="evidence" value="ECO:0007669"/>
    <property type="project" value="UniProtKB-KW"/>
</dbReference>
<dbReference type="GeneID" id="25266503"/>
<dbReference type="Gene3D" id="3.30.160.60">
    <property type="entry name" value="Classic Zinc Finger"/>
    <property type="match status" value="1"/>
</dbReference>
<feature type="compositionally biased region" description="Basic and acidic residues" evidence="5">
    <location>
        <begin position="667"/>
        <end position="690"/>
    </location>
</feature>
<feature type="region of interest" description="Disordered" evidence="5">
    <location>
        <begin position="221"/>
        <end position="257"/>
    </location>
</feature>
<feature type="compositionally biased region" description="Basic and acidic residues" evidence="5">
    <location>
        <begin position="632"/>
        <end position="654"/>
    </location>
</feature>
<name>A0A066VZ70_TILAU</name>
<dbReference type="InterPro" id="IPR036236">
    <property type="entry name" value="Znf_C2H2_sf"/>
</dbReference>
<accession>A0A066VZ70</accession>
<evidence type="ECO:0000259" key="6">
    <source>
        <dbReference type="PROSITE" id="PS50157"/>
    </source>
</evidence>
<dbReference type="Pfam" id="PF00096">
    <property type="entry name" value="zf-C2H2"/>
    <property type="match status" value="1"/>
</dbReference>
<dbReference type="GO" id="GO:0000978">
    <property type="term" value="F:RNA polymerase II cis-regulatory region sequence-specific DNA binding"/>
    <property type="evidence" value="ECO:0007669"/>
    <property type="project" value="TreeGrafter"/>
</dbReference>
<proteinExistence type="predicted"/>
<evidence type="ECO:0000256" key="5">
    <source>
        <dbReference type="SAM" id="MobiDB-lite"/>
    </source>
</evidence>
<keyword evidence="8" id="KW-1185">Reference proteome</keyword>
<dbReference type="PANTHER" id="PTHR23235:SF156">
    <property type="entry name" value="KRUPPEL-LIKE FACTOR 18"/>
    <property type="match status" value="1"/>
</dbReference>
<dbReference type="AlphaFoldDB" id="A0A066VZ70"/>
<feature type="region of interest" description="Disordered" evidence="5">
    <location>
        <begin position="317"/>
        <end position="348"/>
    </location>
</feature>
<dbReference type="Proteomes" id="UP000027361">
    <property type="component" value="Unassembled WGS sequence"/>
</dbReference>
<evidence type="ECO:0000256" key="4">
    <source>
        <dbReference type="PROSITE-ProRule" id="PRU00042"/>
    </source>
</evidence>
<evidence type="ECO:0000256" key="3">
    <source>
        <dbReference type="ARBA" id="ARBA00022833"/>
    </source>
</evidence>
<dbReference type="InterPro" id="IPR013087">
    <property type="entry name" value="Znf_C2H2_type"/>
</dbReference>
<feature type="compositionally biased region" description="Polar residues" evidence="5">
    <location>
        <begin position="338"/>
        <end position="348"/>
    </location>
</feature>
<feature type="region of interest" description="Disordered" evidence="5">
    <location>
        <begin position="611"/>
        <end position="710"/>
    </location>
</feature>
<evidence type="ECO:0000256" key="2">
    <source>
        <dbReference type="ARBA" id="ARBA00022771"/>
    </source>
</evidence>
<organism evidence="7 8">
    <name type="scientific">Tilletiaria anomala (strain ATCC 24038 / CBS 436.72 / UBC 951)</name>
    <dbReference type="NCBI Taxonomy" id="1037660"/>
    <lineage>
        <taxon>Eukaryota</taxon>
        <taxon>Fungi</taxon>
        <taxon>Dikarya</taxon>
        <taxon>Basidiomycota</taxon>
        <taxon>Ustilaginomycotina</taxon>
        <taxon>Exobasidiomycetes</taxon>
        <taxon>Georgefischeriales</taxon>
        <taxon>Tilletiariaceae</taxon>
        <taxon>Tilletiaria</taxon>
    </lineage>
</organism>
<dbReference type="OrthoDB" id="1405595at2759"/>
<feature type="compositionally biased region" description="Low complexity" evidence="5">
    <location>
        <begin position="655"/>
        <end position="666"/>
    </location>
</feature>
<dbReference type="GO" id="GO:0000981">
    <property type="term" value="F:DNA-binding transcription factor activity, RNA polymerase II-specific"/>
    <property type="evidence" value="ECO:0007669"/>
    <property type="project" value="TreeGrafter"/>
</dbReference>
<keyword evidence="3" id="KW-0862">Zinc</keyword>
<dbReference type="PROSITE" id="PS00028">
    <property type="entry name" value="ZINC_FINGER_C2H2_1"/>
    <property type="match status" value="1"/>
</dbReference>
<protein>
    <recommendedName>
        <fullName evidence="6">C2H2-type domain-containing protein</fullName>
    </recommendedName>
</protein>
<dbReference type="SUPFAM" id="SSF57667">
    <property type="entry name" value="beta-beta-alpha zinc fingers"/>
    <property type="match status" value="1"/>
</dbReference>
<dbReference type="STRING" id="1037660.A0A066VZ70"/>